<gene>
    <name evidence="2" type="ORF">E2C01_003979</name>
</gene>
<feature type="region of interest" description="Disordered" evidence="1">
    <location>
        <begin position="1"/>
        <end position="24"/>
    </location>
</feature>
<organism evidence="2 3">
    <name type="scientific">Portunus trituberculatus</name>
    <name type="common">Swimming crab</name>
    <name type="synonym">Neptunus trituberculatus</name>
    <dbReference type="NCBI Taxonomy" id="210409"/>
    <lineage>
        <taxon>Eukaryota</taxon>
        <taxon>Metazoa</taxon>
        <taxon>Ecdysozoa</taxon>
        <taxon>Arthropoda</taxon>
        <taxon>Crustacea</taxon>
        <taxon>Multicrustacea</taxon>
        <taxon>Malacostraca</taxon>
        <taxon>Eumalacostraca</taxon>
        <taxon>Eucarida</taxon>
        <taxon>Decapoda</taxon>
        <taxon>Pleocyemata</taxon>
        <taxon>Brachyura</taxon>
        <taxon>Eubrachyura</taxon>
        <taxon>Portunoidea</taxon>
        <taxon>Portunidae</taxon>
        <taxon>Portuninae</taxon>
        <taxon>Portunus</taxon>
    </lineage>
</organism>
<name>A0A5B7CNN5_PORTR</name>
<dbReference type="EMBL" id="VSRR010000157">
    <property type="protein sequence ID" value="MPC11317.1"/>
    <property type="molecule type" value="Genomic_DNA"/>
</dbReference>
<dbReference type="Proteomes" id="UP000324222">
    <property type="component" value="Unassembled WGS sequence"/>
</dbReference>
<evidence type="ECO:0000313" key="3">
    <source>
        <dbReference type="Proteomes" id="UP000324222"/>
    </source>
</evidence>
<comment type="caution">
    <text evidence="2">The sequence shown here is derived from an EMBL/GenBank/DDBJ whole genome shotgun (WGS) entry which is preliminary data.</text>
</comment>
<accession>A0A5B7CNN5</accession>
<protein>
    <submittedName>
        <fullName evidence="2">Uncharacterized protein</fullName>
    </submittedName>
</protein>
<sequence>MKFDNLLSSTLSSSTSLSSEVSLSSGENVLVIAEWNLVSRRGRSLCGPIVYSTWNDHHL</sequence>
<keyword evidence="3" id="KW-1185">Reference proteome</keyword>
<dbReference type="AlphaFoldDB" id="A0A5B7CNN5"/>
<evidence type="ECO:0000256" key="1">
    <source>
        <dbReference type="SAM" id="MobiDB-lite"/>
    </source>
</evidence>
<reference evidence="2 3" key="1">
    <citation type="submission" date="2019-05" db="EMBL/GenBank/DDBJ databases">
        <title>Another draft genome of Portunus trituberculatus and its Hox gene families provides insights of decapod evolution.</title>
        <authorList>
            <person name="Jeong J.-H."/>
            <person name="Song I."/>
            <person name="Kim S."/>
            <person name="Choi T."/>
            <person name="Kim D."/>
            <person name="Ryu S."/>
            <person name="Kim W."/>
        </authorList>
    </citation>
    <scope>NUCLEOTIDE SEQUENCE [LARGE SCALE GENOMIC DNA]</scope>
    <source>
        <tissue evidence="2">Muscle</tissue>
    </source>
</reference>
<evidence type="ECO:0000313" key="2">
    <source>
        <dbReference type="EMBL" id="MPC11317.1"/>
    </source>
</evidence>
<proteinExistence type="predicted"/>